<comment type="caution">
    <text evidence="13">The sequence shown here is derived from an EMBL/GenBank/DDBJ whole genome shotgun (WGS) entry which is preliminary data.</text>
</comment>
<evidence type="ECO:0000256" key="1">
    <source>
        <dbReference type="ARBA" id="ARBA00004383"/>
    </source>
</evidence>
<evidence type="ECO:0000256" key="4">
    <source>
        <dbReference type="ARBA" id="ARBA00022475"/>
    </source>
</evidence>
<gene>
    <name evidence="13" type="ORF">A2150_03500</name>
</gene>
<evidence type="ECO:0000313" key="14">
    <source>
        <dbReference type="Proteomes" id="UP000177925"/>
    </source>
</evidence>
<keyword evidence="6 11" id="KW-0812">Transmembrane</keyword>
<dbReference type="GO" id="GO:0015031">
    <property type="term" value="P:protein transport"/>
    <property type="evidence" value="ECO:0007669"/>
    <property type="project" value="UniProtKB-KW"/>
</dbReference>
<reference evidence="13 14" key="1">
    <citation type="journal article" date="2016" name="Nat. Commun.">
        <title>Thousands of microbial genomes shed light on interconnected biogeochemical processes in an aquifer system.</title>
        <authorList>
            <person name="Anantharaman K."/>
            <person name="Brown C.T."/>
            <person name="Hug L.A."/>
            <person name="Sharon I."/>
            <person name="Castelle C.J."/>
            <person name="Probst A.J."/>
            <person name="Thomas B.C."/>
            <person name="Singh A."/>
            <person name="Wilkins M.J."/>
            <person name="Karaoz U."/>
            <person name="Brodie E.L."/>
            <person name="Williams K.H."/>
            <person name="Hubbard S.S."/>
            <person name="Banfield J.F."/>
        </authorList>
    </citation>
    <scope>NUCLEOTIDE SEQUENCE [LARGE SCALE GENOMIC DNA]</scope>
</reference>
<evidence type="ECO:0000256" key="8">
    <source>
        <dbReference type="ARBA" id="ARBA00022989"/>
    </source>
</evidence>
<evidence type="ECO:0000256" key="9">
    <source>
        <dbReference type="ARBA" id="ARBA00023136"/>
    </source>
</evidence>
<dbReference type="PANTHER" id="PTHR33446">
    <property type="entry name" value="PROTEIN TONB-RELATED"/>
    <property type="match status" value="1"/>
</dbReference>
<proteinExistence type="inferred from homology"/>
<feature type="region of interest" description="Disordered" evidence="10">
    <location>
        <begin position="96"/>
        <end position="166"/>
    </location>
</feature>
<dbReference type="STRING" id="1817758.A2150_03500"/>
<keyword evidence="7" id="KW-0653">Protein transport</keyword>
<evidence type="ECO:0000256" key="11">
    <source>
        <dbReference type="SAM" id="Phobius"/>
    </source>
</evidence>
<sequence>MATASDTPGFSSTDRFGLALFGSILTHMVVILGVTFTIPRIHSDGWATLEITLVQTRSEKAPDAPQFLAQANQDGGGDSDLKLTPRSPLPVLEMSEKTNPLQRAQPRPQPKAVPVREVNDLLTDEEARKKIAKRDPRKDQPPAQPQPAQAGTTERQQERARLSAEISRSWQEYQKRPQRKFINARTQEYKYATYMDAWRAKVERIGNINYPEQARRQRLAGSLMLDVALNADGSINAVAVRRSSGHKLLDDAAVRIVELAAPFPAFPPDIRHDTDILHIVRTWKFNEQLLTSSE</sequence>
<evidence type="ECO:0000256" key="7">
    <source>
        <dbReference type="ARBA" id="ARBA00022927"/>
    </source>
</evidence>
<dbReference type="GO" id="GO:0055085">
    <property type="term" value="P:transmembrane transport"/>
    <property type="evidence" value="ECO:0007669"/>
    <property type="project" value="InterPro"/>
</dbReference>
<feature type="domain" description="TonB C-terminal" evidence="12">
    <location>
        <begin position="195"/>
        <end position="292"/>
    </location>
</feature>
<keyword evidence="8 11" id="KW-1133">Transmembrane helix</keyword>
<name>A0A1F6TEJ6_9PROT</name>
<dbReference type="InterPro" id="IPR037682">
    <property type="entry name" value="TonB_C"/>
</dbReference>
<comment type="subcellular location">
    <subcellularLocation>
        <location evidence="1">Cell inner membrane</location>
        <topology evidence="1">Single-pass membrane protein</topology>
        <orientation evidence="1">Periplasmic side</orientation>
    </subcellularLocation>
</comment>
<dbReference type="Proteomes" id="UP000177925">
    <property type="component" value="Unassembled WGS sequence"/>
</dbReference>
<evidence type="ECO:0000256" key="10">
    <source>
        <dbReference type="SAM" id="MobiDB-lite"/>
    </source>
</evidence>
<dbReference type="Gene3D" id="3.30.1150.10">
    <property type="match status" value="1"/>
</dbReference>
<organism evidence="13 14">
    <name type="scientific">Candidatus Muproteobacteria bacterium RBG_16_64_11</name>
    <dbReference type="NCBI Taxonomy" id="1817758"/>
    <lineage>
        <taxon>Bacteria</taxon>
        <taxon>Pseudomonadati</taxon>
        <taxon>Pseudomonadota</taxon>
        <taxon>Candidatus Muproteobacteria</taxon>
    </lineage>
</organism>
<evidence type="ECO:0000256" key="5">
    <source>
        <dbReference type="ARBA" id="ARBA00022519"/>
    </source>
</evidence>
<feature type="transmembrane region" description="Helical" evidence="11">
    <location>
        <begin position="16"/>
        <end position="38"/>
    </location>
</feature>
<dbReference type="PROSITE" id="PS52015">
    <property type="entry name" value="TONB_CTD"/>
    <property type="match status" value="1"/>
</dbReference>
<keyword evidence="3" id="KW-0813">Transport</keyword>
<accession>A0A1F6TEJ6</accession>
<dbReference type="AlphaFoldDB" id="A0A1F6TEJ6"/>
<dbReference type="NCBIfam" id="TIGR01352">
    <property type="entry name" value="tonB_Cterm"/>
    <property type="match status" value="1"/>
</dbReference>
<protein>
    <recommendedName>
        <fullName evidence="12">TonB C-terminal domain-containing protein</fullName>
    </recommendedName>
</protein>
<evidence type="ECO:0000313" key="13">
    <source>
        <dbReference type="EMBL" id="OGI43496.1"/>
    </source>
</evidence>
<evidence type="ECO:0000256" key="3">
    <source>
        <dbReference type="ARBA" id="ARBA00022448"/>
    </source>
</evidence>
<dbReference type="InterPro" id="IPR006260">
    <property type="entry name" value="TonB/TolA_C"/>
</dbReference>
<dbReference type="Pfam" id="PF03544">
    <property type="entry name" value="TonB_C"/>
    <property type="match status" value="1"/>
</dbReference>
<dbReference type="InterPro" id="IPR051045">
    <property type="entry name" value="TonB-dependent_transducer"/>
</dbReference>
<keyword evidence="5" id="KW-0997">Cell inner membrane</keyword>
<comment type="similarity">
    <text evidence="2">Belongs to the TonB family.</text>
</comment>
<dbReference type="PANTHER" id="PTHR33446:SF11">
    <property type="entry name" value="TONB3"/>
    <property type="match status" value="1"/>
</dbReference>
<dbReference type="GO" id="GO:0098797">
    <property type="term" value="C:plasma membrane protein complex"/>
    <property type="evidence" value="ECO:0007669"/>
    <property type="project" value="TreeGrafter"/>
</dbReference>
<dbReference type="GO" id="GO:0031992">
    <property type="term" value="F:energy transducer activity"/>
    <property type="evidence" value="ECO:0007669"/>
    <property type="project" value="TreeGrafter"/>
</dbReference>
<evidence type="ECO:0000256" key="6">
    <source>
        <dbReference type="ARBA" id="ARBA00022692"/>
    </source>
</evidence>
<evidence type="ECO:0000256" key="2">
    <source>
        <dbReference type="ARBA" id="ARBA00006555"/>
    </source>
</evidence>
<keyword evidence="4" id="KW-1003">Cell membrane</keyword>
<dbReference type="EMBL" id="MFSS01000053">
    <property type="protein sequence ID" value="OGI43496.1"/>
    <property type="molecule type" value="Genomic_DNA"/>
</dbReference>
<dbReference type="SUPFAM" id="SSF74653">
    <property type="entry name" value="TolA/TonB C-terminal domain"/>
    <property type="match status" value="1"/>
</dbReference>
<feature type="compositionally biased region" description="Basic and acidic residues" evidence="10">
    <location>
        <begin position="125"/>
        <end position="140"/>
    </location>
</feature>
<keyword evidence="9 11" id="KW-0472">Membrane</keyword>
<evidence type="ECO:0000259" key="12">
    <source>
        <dbReference type="PROSITE" id="PS52015"/>
    </source>
</evidence>